<name>A0A4R3SVY5_9FIRM</name>
<evidence type="ECO:0000256" key="1">
    <source>
        <dbReference type="ARBA" id="ARBA00007068"/>
    </source>
</evidence>
<comment type="similarity">
    <text evidence="1">Belongs to the peptidase S58 family.</text>
</comment>
<dbReference type="InterPro" id="IPR016117">
    <property type="entry name" value="ArgJ-like_dom_sf"/>
</dbReference>
<dbReference type="PANTHER" id="PTHR36512:SF3">
    <property type="entry name" value="BLR5678 PROTEIN"/>
    <property type="match status" value="1"/>
</dbReference>
<protein>
    <submittedName>
        <fullName evidence="2">L-aminopeptidase/D-esterase-like protein</fullName>
    </submittedName>
</protein>
<dbReference type="EMBL" id="SMBP01000034">
    <property type="protein sequence ID" value="TCU52326.1"/>
    <property type="molecule type" value="Genomic_DNA"/>
</dbReference>
<dbReference type="GO" id="GO:0004177">
    <property type="term" value="F:aminopeptidase activity"/>
    <property type="evidence" value="ECO:0007669"/>
    <property type="project" value="UniProtKB-KW"/>
</dbReference>
<accession>A0A4R3SVY5</accession>
<proteinExistence type="inferred from homology"/>
<dbReference type="RefSeq" id="WP_132225807.1">
    <property type="nucleotide sequence ID" value="NZ_JANKBG010000035.1"/>
</dbReference>
<organism evidence="2 3">
    <name type="scientific">Longicatena caecimuris</name>
    <dbReference type="NCBI Taxonomy" id="1796635"/>
    <lineage>
        <taxon>Bacteria</taxon>
        <taxon>Bacillati</taxon>
        <taxon>Bacillota</taxon>
        <taxon>Erysipelotrichia</taxon>
        <taxon>Erysipelotrichales</taxon>
        <taxon>Erysipelotrichaceae</taxon>
        <taxon>Longicatena</taxon>
    </lineage>
</organism>
<dbReference type="AlphaFoldDB" id="A0A4R3SVY5"/>
<keyword evidence="2" id="KW-0378">Hydrolase</keyword>
<comment type="caution">
    <text evidence="2">The sequence shown here is derived from an EMBL/GenBank/DDBJ whole genome shotgun (WGS) entry which is preliminary data.</text>
</comment>
<dbReference type="SUPFAM" id="SSF56266">
    <property type="entry name" value="DmpA/ArgJ-like"/>
    <property type="match status" value="1"/>
</dbReference>
<sequence length="321" mass="33627">MKEISITDIKGIQIGQAEDEKAGTGCTVILCKEGATAGVDVRGGGPATRETDLLNPINMVQQIHAVMLSGGSAFGLDAASGAMQYLEEQGCGFDMQVAHVPIVCGAALFDLSVGDAHVRPDKKMGYQACVNSESLPFQQGNHGAGTGASVGKLLGFDKAMKSGIGMYGLQSGDVQVAAVTAVNACGNVVDYQTNEQLAGVYLKELQKMMSYEEALAQMENLRKLQDGNTTIACVVTNAKLDKAQCTKIAGIAHNGYARAIHPVHTMSDGDTIFVLSTNEVEVMPDVVGILATEVIATSIRNAVLHAEGAYGLPAHKDIVKE</sequence>
<dbReference type="Gene3D" id="3.60.70.12">
    <property type="entry name" value="L-amino peptidase D-ALA esterase/amidase"/>
    <property type="match status" value="1"/>
</dbReference>
<dbReference type="Pfam" id="PF03576">
    <property type="entry name" value="Peptidase_S58"/>
    <property type="match status" value="1"/>
</dbReference>
<dbReference type="PANTHER" id="PTHR36512">
    <property type="entry name" value="D-AMINOPEPTIDASE"/>
    <property type="match status" value="1"/>
</dbReference>
<dbReference type="CDD" id="cd02252">
    <property type="entry name" value="nylC_like"/>
    <property type="match status" value="1"/>
</dbReference>
<keyword evidence="2" id="KW-0031">Aminopeptidase</keyword>
<reference evidence="2 3" key="1">
    <citation type="submission" date="2019-03" db="EMBL/GenBank/DDBJ databases">
        <title>Genomic Encyclopedia of Type Strains, Phase IV (KMG-IV): sequencing the most valuable type-strain genomes for metagenomic binning, comparative biology and taxonomic classification.</title>
        <authorList>
            <person name="Goeker M."/>
        </authorList>
    </citation>
    <scope>NUCLEOTIDE SEQUENCE [LARGE SCALE GENOMIC DNA]</scope>
    <source>
        <strain evidence="2 3">DSM 29481</strain>
    </source>
</reference>
<dbReference type="Proteomes" id="UP000295773">
    <property type="component" value="Unassembled WGS sequence"/>
</dbReference>
<dbReference type="InterPro" id="IPR005321">
    <property type="entry name" value="Peptidase_S58_DmpA"/>
</dbReference>
<evidence type="ECO:0000313" key="3">
    <source>
        <dbReference type="Proteomes" id="UP000295773"/>
    </source>
</evidence>
<evidence type="ECO:0000313" key="2">
    <source>
        <dbReference type="EMBL" id="TCU52326.1"/>
    </source>
</evidence>
<gene>
    <name evidence="2" type="ORF">EDD61_1349</name>
</gene>
<keyword evidence="2" id="KW-0645">Protease</keyword>
<keyword evidence="3" id="KW-1185">Reference proteome</keyword>